<dbReference type="Gene3D" id="3.30.565.10">
    <property type="entry name" value="Histidine kinase-like ATPase, C-terminal domain"/>
    <property type="match status" value="1"/>
</dbReference>
<dbReference type="GO" id="GO:0000155">
    <property type="term" value="F:phosphorelay sensor kinase activity"/>
    <property type="evidence" value="ECO:0007669"/>
    <property type="project" value="InterPro"/>
</dbReference>
<dbReference type="GO" id="GO:0005737">
    <property type="term" value="C:cytoplasm"/>
    <property type="evidence" value="ECO:0007669"/>
    <property type="project" value="UniProtKB-SubCell"/>
</dbReference>
<dbReference type="SMART" id="SM01231">
    <property type="entry name" value="H-kinase_dim"/>
    <property type="match status" value="1"/>
</dbReference>
<keyword evidence="11" id="KW-0067">ATP-binding</keyword>
<dbReference type="InterPro" id="IPR051315">
    <property type="entry name" value="Bact_Chemotaxis_CheA"/>
</dbReference>
<dbReference type="InterPro" id="IPR037052">
    <property type="entry name" value="CheA-like_P2_sf"/>
</dbReference>
<dbReference type="CDD" id="cd16916">
    <property type="entry name" value="HATPase_CheA-like"/>
    <property type="match status" value="1"/>
</dbReference>
<evidence type="ECO:0000256" key="5">
    <source>
        <dbReference type="ARBA" id="ARBA00022490"/>
    </source>
</evidence>
<dbReference type="Gene3D" id="2.30.30.40">
    <property type="entry name" value="SH3 Domains"/>
    <property type="match status" value="1"/>
</dbReference>
<keyword evidence="8" id="KW-0808">Transferase</keyword>
<dbReference type="Pfam" id="PF02518">
    <property type="entry name" value="HATPase_c"/>
    <property type="match status" value="1"/>
</dbReference>
<dbReference type="GO" id="GO:0006935">
    <property type="term" value="P:chemotaxis"/>
    <property type="evidence" value="ECO:0007669"/>
    <property type="project" value="UniProtKB-KW"/>
</dbReference>
<evidence type="ECO:0000256" key="4">
    <source>
        <dbReference type="ARBA" id="ARBA00021495"/>
    </source>
</evidence>
<feature type="domain" description="HPt" evidence="17">
    <location>
        <begin position="4"/>
        <end position="111"/>
    </location>
</feature>
<dbReference type="SMART" id="SM00260">
    <property type="entry name" value="CheW"/>
    <property type="match status" value="1"/>
</dbReference>
<evidence type="ECO:0000313" key="18">
    <source>
        <dbReference type="EMBL" id="NNU77737.1"/>
    </source>
</evidence>
<evidence type="ECO:0000256" key="2">
    <source>
        <dbReference type="ARBA" id="ARBA00004496"/>
    </source>
</evidence>
<dbReference type="InterPro" id="IPR002545">
    <property type="entry name" value="CheW-lke_dom"/>
</dbReference>
<dbReference type="Pfam" id="PF07194">
    <property type="entry name" value="P2"/>
    <property type="match status" value="1"/>
</dbReference>
<evidence type="ECO:0000256" key="8">
    <source>
        <dbReference type="ARBA" id="ARBA00022679"/>
    </source>
</evidence>
<dbReference type="InterPro" id="IPR008207">
    <property type="entry name" value="Sig_transdc_His_kin_Hpt_dom"/>
</dbReference>
<dbReference type="InterPro" id="IPR036890">
    <property type="entry name" value="HATPase_C_sf"/>
</dbReference>
<dbReference type="SMART" id="SM00387">
    <property type="entry name" value="HATPase_c"/>
    <property type="match status" value="1"/>
</dbReference>
<dbReference type="SMART" id="SM00073">
    <property type="entry name" value="HPT"/>
    <property type="match status" value="1"/>
</dbReference>
<dbReference type="SUPFAM" id="SSF47226">
    <property type="entry name" value="Histidine-containing phosphotransfer domain, HPT domain"/>
    <property type="match status" value="1"/>
</dbReference>
<dbReference type="InterPro" id="IPR010808">
    <property type="entry name" value="CheA_P2-bd"/>
</dbReference>
<dbReference type="AlphaFoldDB" id="A0A7Y3T0B3"/>
<evidence type="ECO:0000256" key="7">
    <source>
        <dbReference type="ARBA" id="ARBA00022553"/>
    </source>
</evidence>
<evidence type="ECO:0000256" key="12">
    <source>
        <dbReference type="ARBA" id="ARBA00023012"/>
    </source>
</evidence>
<keyword evidence="10" id="KW-0418">Kinase</keyword>
<dbReference type="SUPFAM" id="SSF55874">
    <property type="entry name" value="ATPase domain of HSP90 chaperone/DNA topoisomerase II/histidine kinase"/>
    <property type="match status" value="1"/>
</dbReference>
<evidence type="ECO:0000259" key="15">
    <source>
        <dbReference type="PROSITE" id="PS50109"/>
    </source>
</evidence>
<dbReference type="InterPro" id="IPR035891">
    <property type="entry name" value="CheY-binding_CheA"/>
</dbReference>
<dbReference type="CDD" id="cd00731">
    <property type="entry name" value="CheA_reg"/>
    <property type="match status" value="1"/>
</dbReference>
<dbReference type="Proteomes" id="UP000531659">
    <property type="component" value="Unassembled WGS sequence"/>
</dbReference>
<reference evidence="18 19" key="1">
    <citation type="submission" date="2020-05" db="EMBL/GenBank/DDBJ databases">
        <title>Complete genome of Clostridium estertheticum subspecies estertheticum, isolated from Vacuum packed lamb meat from New Zealand imported to Switzerland.</title>
        <authorList>
            <person name="Wambui J."/>
            <person name="Stevens M.J.A."/>
            <person name="Stephan R."/>
        </authorList>
    </citation>
    <scope>NUCLEOTIDE SEQUENCE [LARGE SCALE GENOMIC DNA]</scope>
    <source>
        <strain evidence="18 19">CEST001</strain>
    </source>
</reference>
<dbReference type="InterPro" id="IPR004358">
    <property type="entry name" value="Sig_transdc_His_kin-like_C"/>
</dbReference>
<dbReference type="Pfam" id="PF01627">
    <property type="entry name" value="Hpt"/>
    <property type="match status" value="1"/>
</dbReference>
<evidence type="ECO:0000256" key="11">
    <source>
        <dbReference type="ARBA" id="ARBA00022840"/>
    </source>
</evidence>
<dbReference type="Gene3D" id="1.10.287.560">
    <property type="entry name" value="Histidine kinase CheA-like, homodimeric domain"/>
    <property type="match status" value="1"/>
</dbReference>
<dbReference type="InterPro" id="IPR036641">
    <property type="entry name" value="HPT_dom_sf"/>
</dbReference>
<dbReference type="PANTHER" id="PTHR43395">
    <property type="entry name" value="SENSOR HISTIDINE KINASE CHEA"/>
    <property type="match status" value="1"/>
</dbReference>
<dbReference type="PANTHER" id="PTHR43395:SF10">
    <property type="entry name" value="CHEMOTAXIS PROTEIN CHEA"/>
    <property type="match status" value="1"/>
</dbReference>
<dbReference type="SUPFAM" id="SSF47384">
    <property type="entry name" value="Homodimeric domain of signal transducing histidine kinase"/>
    <property type="match status" value="1"/>
</dbReference>
<dbReference type="Gene3D" id="3.30.70.1110">
    <property type="entry name" value="Histidine kinase CheA-like, P2 response regulator-binding domain"/>
    <property type="match status" value="1"/>
</dbReference>
<dbReference type="PRINTS" id="PR00344">
    <property type="entry name" value="BCTRLSENSOR"/>
</dbReference>
<dbReference type="CDD" id="cd00088">
    <property type="entry name" value="HPT"/>
    <property type="match status" value="1"/>
</dbReference>
<dbReference type="InterPro" id="IPR003594">
    <property type="entry name" value="HATPase_dom"/>
</dbReference>
<evidence type="ECO:0000256" key="14">
    <source>
        <dbReference type="PROSITE-ProRule" id="PRU00110"/>
    </source>
</evidence>
<evidence type="ECO:0000256" key="10">
    <source>
        <dbReference type="ARBA" id="ARBA00022777"/>
    </source>
</evidence>
<sequence>MSDDGTTREPMLEIYLFEATQLMEQLEEISIECEKNKSIDTEHINEIFRIMHTIKSSSAMMMFNNISVLAHSMEDLFYFIRENKAVNIDFESLFDLVLLGIDFIKGEVLKIDNDEAADGPSEELVLKSSNLLSVMKEANSVTLEEVAPQPKEDSKFYIGTYANQDLEAKQKYTVRIFYEDGCEMENVRAYTVIHNLKDIVSEMYYIPEDIIESNESVEAIRKNGFLIGFATSIEQEKIAEKLNEIIFLRDLELLQVEEYPEEIKKVKAKSIIQLEGPLESIELLGDKEFIQEESIQIEQVEKVDTNKEVEHVAKVSKQQSIISVNISKLDMLLDLVGEIVISEAMVTKNPDLEGLSLDSFNKASRQLRKLTNELQDVVMSIRMVPVSMTFHKMNRIVRDMSKKLNKDVELEIIGEETEVDKNIIDHISDPLMHLVRNSLDHGIEDKAERIASGKPSIGKITLEAKNAGGDVFIIVSDDGRGLDKSKIYEKAKLQGLVTRPEDELTDKEIFSNILLPGFSTNESVTEYSGRGVGMDVVKKNIDSIGGSISIESVMGRGSIISIKIPLTLAIIDGLEVAVGNSKYTIPITSIKESFKPKENEVIADSDGNEMIMIRGEAYPIYRLHRIFDINTKVTSSINGIMVLIEDNTKSACLFVDSLIGEQQVVVKALPTYIKKAKGIAGCTILGDGNISLIIDVNGILDR</sequence>
<keyword evidence="6" id="KW-0145">Chemotaxis</keyword>
<keyword evidence="7 14" id="KW-0597">Phosphoprotein</keyword>
<dbReference type="PROSITE" id="PS50894">
    <property type="entry name" value="HPT"/>
    <property type="match status" value="1"/>
</dbReference>
<dbReference type="InterPro" id="IPR005467">
    <property type="entry name" value="His_kinase_dom"/>
</dbReference>
<comment type="catalytic activity">
    <reaction evidence="1">
        <text>ATP + protein L-histidine = ADP + protein N-phospho-L-histidine.</text>
        <dbReference type="EC" id="2.7.13.3"/>
    </reaction>
</comment>
<dbReference type="InterPro" id="IPR036061">
    <property type="entry name" value="CheW-like_dom_sf"/>
</dbReference>
<dbReference type="Gene3D" id="1.20.120.160">
    <property type="entry name" value="HPT domain"/>
    <property type="match status" value="1"/>
</dbReference>
<keyword evidence="12" id="KW-0902">Two-component regulatory system</keyword>
<dbReference type="EC" id="2.7.13.3" evidence="3"/>
<accession>A0A7Y3T0B3</accession>
<evidence type="ECO:0000256" key="9">
    <source>
        <dbReference type="ARBA" id="ARBA00022741"/>
    </source>
</evidence>
<evidence type="ECO:0000259" key="17">
    <source>
        <dbReference type="PROSITE" id="PS50894"/>
    </source>
</evidence>
<dbReference type="PROSITE" id="PS50851">
    <property type="entry name" value="CHEW"/>
    <property type="match status" value="1"/>
</dbReference>
<name>A0A7Y3T0B3_9CLOT</name>
<dbReference type="InterPro" id="IPR037006">
    <property type="entry name" value="CheA-like_homodim_sf"/>
</dbReference>
<evidence type="ECO:0000256" key="13">
    <source>
        <dbReference type="ARBA" id="ARBA00035100"/>
    </source>
</evidence>
<dbReference type="Pfam" id="PF02895">
    <property type="entry name" value="H-kinase_dim"/>
    <property type="match status" value="1"/>
</dbReference>
<feature type="domain" description="Histidine kinase" evidence="15">
    <location>
        <begin position="364"/>
        <end position="568"/>
    </location>
</feature>
<evidence type="ECO:0000259" key="16">
    <source>
        <dbReference type="PROSITE" id="PS50851"/>
    </source>
</evidence>
<dbReference type="SUPFAM" id="SSF50341">
    <property type="entry name" value="CheW-like"/>
    <property type="match status" value="1"/>
</dbReference>
<dbReference type="FunFam" id="3.30.565.10:FF:000016">
    <property type="entry name" value="Chemotaxis protein CheA, putative"/>
    <property type="match status" value="1"/>
</dbReference>
<dbReference type="SUPFAM" id="SSF55052">
    <property type="entry name" value="CheY-binding domain of CheA"/>
    <property type="match status" value="1"/>
</dbReference>
<evidence type="ECO:0000256" key="3">
    <source>
        <dbReference type="ARBA" id="ARBA00012438"/>
    </source>
</evidence>
<comment type="caution">
    <text evidence="18">The sequence shown here is derived from an EMBL/GenBank/DDBJ whole genome shotgun (WGS) entry which is preliminary data.</text>
</comment>
<keyword evidence="5" id="KW-0963">Cytoplasm</keyword>
<evidence type="ECO:0000256" key="1">
    <source>
        <dbReference type="ARBA" id="ARBA00000085"/>
    </source>
</evidence>
<proteinExistence type="predicted"/>
<feature type="domain" description="CheW-like" evidence="16">
    <location>
        <begin position="570"/>
        <end position="702"/>
    </location>
</feature>
<gene>
    <name evidence="18" type="ORF">HLQ16_17550</name>
</gene>
<dbReference type="EMBL" id="JABEYB010000015">
    <property type="protein sequence ID" value="NNU77737.1"/>
    <property type="molecule type" value="Genomic_DNA"/>
</dbReference>
<comment type="function">
    <text evidence="13">Involved in the transmission of sensory signals from the chemoreceptors to the flagellar motors. CheA is autophosphorylated; it can transfer its phosphate group to either CheB or CheY.</text>
</comment>
<organism evidence="18 19">
    <name type="scientific">Clostridium estertheticum</name>
    <dbReference type="NCBI Taxonomy" id="238834"/>
    <lineage>
        <taxon>Bacteria</taxon>
        <taxon>Bacillati</taxon>
        <taxon>Bacillota</taxon>
        <taxon>Clostridia</taxon>
        <taxon>Eubacteriales</taxon>
        <taxon>Clostridiaceae</taxon>
        <taxon>Clostridium</taxon>
    </lineage>
</organism>
<comment type="subcellular location">
    <subcellularLocation>
        <location evidence="2">Cytoplasm</location>
    </subcellularLocation>
</comment>
<dbReference type="InterPro" id="IPR004105">
    <property type="entry name" value="CheA-like_dim"/>
</dbReference>
<dbReference type="PROSITE" id="PS50109">
    <property type="entry name" value="HIS_KIN"/>
    <property type="match status" value="1"/>
</dbReference>
<dbReference type="Pfam" id="PF01584">
    <property type="entry name" value="CheW"/>
    <property type="match status" value="1"/>
</dbReference>
<dbReference type="RefSeq" id="WP_171298364.1">
    <property type="nucleotide sequence ID" value="NZ_CP087098.1"/>
</dbReference>
<evidence type="ECO:0000256" key="6">
    <source>
        <dbReference type="ARBA" id="ARBA00022500"/>
    </source>
</evidence>
<feature type="modified residue" description="Phosphohistidine" evidence="14">
    <location>
        <position position="52"/>
    </location>
</feature>
<dbReference type="InterPro" id="IPR036097">
    <property type="entry name" value="HisK_dim/P_sf"/>
</dbReference>
<protein>
    <recommendedName>
        <fullName evidence="4">Chemotaxis protein CheA</fullName>
        <ecNumber evidence="3">2.7.13.3</ecNumber>
    </recommendedName>
</protein>
<evidence type="ECO:0000313" key="19">
    <source>
        <dbReference type="Proteomes" id="UP000531659"/>
    </source>
</evidence>
<dbReference type="GO" id="GO:0005524">
    <property type="term" value="F:ATP binding"/>
    <property type="evidence" value="ECO:0007669"/>
    <property type="project" value="UniProtKB-KW"/>
</dbReference>
<keyword evidence="9" id="KW-0547">Nucleotide-binding</keyword>